<dbReference type="Proteomes" id="UP000290288">
    <property type="component" value="Unassembled WGS sequence"/>
</dbReference>
<feature type="domain" description="Nephrocystin 3-like N-terminal" evidence="3">
    <location>
        <begin position="109"/>
        <end position="262"/>
    </location>
</feature>
<keyword evidence="5" id="KW-1185">Reference proteome</keyword>
<dbReference type="InterPro" id="IPR056884">
    <property type="entry name" value="NPHP3-like_N"/>
</dbReference>
<evidence type="ECO:0000313" key="4">
    <source>
        <dbReference type="EMBL" id="RXW11256.1"/>
    </source>
</evidence>
<reference evidence="4 5" key="1">
    <citation type="submission" date="2019-01" db="EMBL/GenBank/DDBJ databases">
        <title>Draft genome sequence of Psathyrella aberdarensis IHI B618.</title>
        <authorList>
            <person name="Buettner E."/>
            <person name="Kellner H."/>
        </authorList>
    </citation>
    <scope>NUCLEOTIDE SEQUENCE [LARGE SCALE GENOMIC DNA]</scope>
    <source>
        <strain evidence="4 5">IHI B618</strain>
    </source>
</reference>
<feature type="non-terminal residue" evidence="4">
    <location>
        <position position="264"/>
    </location>
</feature>
<dbReference type="OrthoDB" id="5967843at2759"/>
<organism evidence="4 5">
    <name type="scientific">Candolleomyces aberdarensis</name>
    <dbReference type="NCBI Taxonomy" id="2316362"/>
    <lineage>
        <taxon>Eukaryota</taxon>
        <taxon>Fungi</taxon>
        <taxon>Dikarya</taxon>
        <taxon>Basidiomycota</taxon>
        <taxon>Agaricomycotina</taxon>
        <taxon>Agaricomycetes</taxon>
        <taxon>Agaricomycetidae</taxon>
        <taxon>Agaricales</taxon>
        <taxon>Agaricineae</taxon>
        <taxon>Psathyrellaceae</taxon>
        <taxon>Candolleomyces</taxon>
    </lineage>
</organism>
<proteinExistence type="predicted"/>
<dbReference type="InterPro" id="IPR027417">
    <property type="entry name" value="P-loop_NTPase"/>
</dbReference>
<sequence>MASSPPHLEILSGAHGVQLGQQTINVIAGNLNQHLSNGGDLTARLNPIPDASHTRDRKTSPPDSVCFPGTREEVITGITTWADEVDPATGNGEGEIEATGHALLVYTPTPHIYWLHGFAGCGKSAVCLRIADIFEESGRLLASYFFFRNAGERSMMKKFAATLATQMASAFPATAPFIDVALSASPGILNDRVSLTRQLERLVYKPFQSAVNKSPAKGPFIIIIDGLDECEDKRGVEEFIDQMLDFFEEHPDIPLRVFIASRVE</sequence>
<dbReference type="Pfam" id="PF24883">
    <property type="entry name" value="NPHP3_N"/>
    <property type="match status" value="1"/>
</dbReference>
<name>A0A4Q2CYQ9_9AGAR</name>
<dbReference type="AlphaFoldDB" id="A0A4Q2CYQ9"/>
<evidence type="ECO:0000313" key="5">
    <source>
        <dbReference type="Proteomes" id="UP000290288"/>
    </source>
</evidence>
<dbReference type="EMBL" id="SDEE01002124">
    <property type="protein sequence ID" value="RXW11256.1"/>
    <property type="molecule type" value="Genomic_DNA"/>
</dbReference>
<dbReference type="Gene3D" id="3.40.50.300">
    <property type="entry name" value="P-loop containing nucleotide triphosphate hydrolases"/>
    <property type="match status" value="1"/>
</dbReference>
<comment type="caution">
    <text evidence="4">The sequence shown here is derived from an EMBL/GenBank/DDBJ whole genome shotgun (WGS) entry which is preliminary data.</text>
</comment>
<feature type="region of interest" description="Disordered" evidence="2">
    <location>
        <begin position="45"/>
        <end position="66"/>
    </location>
</feature>
<evidence type="ECO:0000256" key="1">
    <source>
        <dbReference type="ARBA" id="ARBA00022737"/>
    </source>
</evidence>
<evidence type="ECO:0000256" key="2">
    <source>
        <dbReference type="SAM" id="MobiDB-lite"/>
    </source>
</evidence>
<accession>A0A4Q2CYQ9</accession>
<protein>
    <recommendedName>
        <fullName evidence="3">Nephrocystin 3-like N-terminal domain-containing protein</fullName>
    </recommendedName>
</protein>
<gene>
    <name evidence="4" type="ORF">EST38_g14599</name>
</gene>
<dbReference type="SUPFAM" id="SSF52540">
    <property type="entry name" value="P-loop containing nucleoside triphosphate hydrolases"/>
    <property type="match status" value="1"/>
</dbReference>
<evidence type="ECO:0000259" key="3">
    <source>
        <dbReference type="Pfam" id="PF24883"/>
    </source>
</evidence>
<dbReference type="STRING" id="2316362.A0A4Q2CYQ9"/>
<keyword evidence="1" id="KW-0677">Repeat</keyword>